<keyword evidence="2" id="KW-0479">Metal-binding</keyword>
<dbReference type="SUPFAM" id="SSF140996">
    <property type="entry name" value="Hermes dimerisation domain"/>
    <property type="match status" value="1"/>
</dbReference>
<dbReference type="InterPro" id="IPR052035">
    <property type="entry name" value="ZnF_BED_domain_contain"/>
</dbReference>
<gene>
    <name evidence="6" type="ORF">F8M41_020915</name>
</gene>
<proteinExistence type="predicted"/>
<keyword evidence="7" id="KW-1185">Reference proteome</keyword>
<comment type="caution">
    <text evidence="6">The sequence shown here is derived from an EMBL/GenBank/DDBJ whole genome shotgun (WGS) entry which is preliminary data.</text>
</comment>
<dbReference type="AlphaFoldDB" id="A0A8H4EJD4"/>
<evidence type="ECO:0000256" key="2">
    <source>
        <dbReference type="ARBA" id="ARBA00022723"/>
    </source>
</evidence>
<dbReference type="GO" id="GO:0008270">
    <property type="term" value="F:zinc ion binding"/>
    <property type="evidence" value="ECO:0007669"/>
    <property type="project" value="UniProtKB-KW"/>
</dbReference>
<evidence type="ECO:0000256" key="4">
    <source>
        <dbReference type="ARBA" id="ARBA00022833"/>
    </source>
</evidence>
<sequence>MQIITITLTVIDFLNDAIKEHQSQKRKFPVTQECSDEFNDDSKTSRQIKRPFTYKDFLQTIKPSFYSTIERRIDSLLRWIVTSQQPFSIVEENSFVKFVSNLDPYYKIPHCKALSTRIRNQFDLTRIKVKDILISNPTTFSRAYSPLEMRTFLLDIISLPDAYTVGIKERLIGFTSNSIKNHLTCLDFFQKHIKSNPEYIYCAVHIIELIVKACLEEYLHQIQKVRYNKFTFGFGGNEKNFHHFRTSIPSSSN</sequence>
<name>A0A8H4EJD4_GIGMA</name>
<reference evidence="6 7" key="1">
    <citation type="journal article" date="2019" name="Environ. Microbiol.">
        <title>At the nexus of three kingdoms: the genome of the mycorrhizal fungus Gigaspora margarita provides insights into plant, endobacterial and fungal interactions.</title>
        <authorList>
            <person name="Venice F."/>
            <person name="Ghignone S."/>
            <person name="Salvioli di Fossalunga A."/>
            <person name="Amselem J."/>
            <person name="Novero M."/>
            <person name="Xianan X."/>
            <person name="Sedzielewska Toro K."/>
            <person name="Morin E."/>
            <person name="Lipzen A."/>
            <person name="Grigoriev I.V."/>
            <person name="Henrissat B."/>
            <person name="Martin F.M."/>
            <person name="Bonfante P."/>
        </authorList>
    </citation>
    <scope>NUCLEOTIDE SEQUENCE [LARGE SCALE GENOMIC DNA]</scope>
    <source>
        <strain evidence="6 7">BEG34</strain>
    </source>
</reference>
<evidence type="ECO:0000313" key="6">
    <source>
        <dbReference type="EMBL" id="KAF0496837.1"/>
    </source>
</evidence>
<dbReference type="OrthoDB" id="1607513at2759"/>
<evidence type="ECO:0000256" key="3">
    <source>
        <dbReference type="ARBA" id="ARBA00022771"/>
    </source>
</evidence>
<dbReference type="PANTHER" id="PTHR46481">
    <property type="entry name" value="ZINC FINGER BED DOMAIN-CONTAINING PROTEIN 4"/>
    <property type="match status" value="1"/>
</dbReference>
<evidence type="ECO:0000313" key="7">
    <source>
        <dbReference type="Proteomes" id="UP000439903"/>
    </source>
</evidence>
<organism evidence="6 7">
    <name type="scientific">Gigaspora margarita</name>
    <dbReference type="NCBI Taxonomy" id="4874"/>
    <lineage>
        <taxon>Eukaryota</taxon>
        <taxon>Fungi</taxon>
        <taxon>Fungi incertae sedis</taxon>
        <taxon>Mucoromycota</taxon>
        <taxon>Glomeromycotina</taxon>
        <taxon>Glomeromycetes</taxon>
        <taxon>Diversisporales</taxon>
        <taxon>Gigasporaceae</taxon>
        <taxon>Gigaspora</taxon>
    </lineage>
</organism>
<evidence type="ECO:0000256" key="1">
    <source>
        <dbReference type="ARBA" id="ARBA00004123"/>
    </source>
</evidence>
<dbReference type="Proteomes" id="UP000439903">
    <property type="component" value="Unassembled WGS sequence"/>
</dbReference>
<dbReference type="PANTHER" id="PTHR46481:SF10">
    <property type="entry name" value="ZINC FINGER BED DOMAIN-CONTAINING PROTEIN 39"/>
    <property type="match status" value="1"/>
</dbReference>
<dbReference type="EMBL" id="WTPW01000595">
    <property type="protein sequence ID" value="KAF0496837.1"/>
    <property type="molecule type" value="Genomic_DNA"/>
</dbReference>
<protein>
    <submittedName>
        <fullName evidence="6">Zinc finger bed domain-containing protein ricesleeper 2-like</fullName>
    </submittedName>
</protein>
<evidence type="ECO:0000256" key="5">
    <source>
        <dbReference type="ARBA" id="ARBA00023242"/>
    </source>
</evidence>
<comment type="subcellular location">
    <subcellularLocation>
        <location evidence="1">Nucleus</location>
    </subcellularLocation>
</comment>
<keyword evidence="5" id="KW-0539">Nucleus</keyword>
<accession>A0A8H4EJD4</accession>
<keyword evidence="4" id="KW-0862">Zinc</keyword>
<dbReference type="GO" id="GO:0005634">
    <property type="term" value="C:nucleus"/>
    <property type="evidence" value="ECO:0007669"/>
    <property type="project" value="UniProtKB-SubCell"/>
</dbReference>
<keyword evidence="3" id="KW-0863">Zinc-finger</keyword>